<evidence type="ECO:0000313" key="4">
    <source>
        <dbReference type="Proteomes" id="UP001500843"/>
    </source>
</evidence>
<evidence type="ECO:0000259" key="2">
    <source>
        <dbReference type="PROSITE" id="PS50093"/>
    </source>
</evidence>
<reference evidence="4" key="1">
    <citation type="journal article" date="2019" name="Int. J. Syst. Evol. Microbiol.">
        <title>The Global Catalogue of Microorganisms (GCM) 10K type strain sequencing project: providing services to taxonomists for standard genome sequencing and annotation.</title>
        <authorList>
            <consortium name="The Broad Institute Genomics Platform"/>
            <consortium name="The Broad Institute Genome Sequencing Center for Infectious Disease"/>
            <person name="Wu L."/>
            <person name="Ma J."/>
        </authorList>
    </citation>
    <scope>NUCLEOTIDE SEQUENCE [LARGE SCALE GENOMIC DNA]</scope>
    <source>
        <strain evidence="4">JCM 17975</strain>
    </source>
</reference>
<sequence length="315" mass="32836">MRRIATVLTTVALVFVGIPAATAAFDATAVFTADSDPTGGAAADKQGGVFLEIEAGGTAGGTTPVSKPSGGKKPVCSYEGEKIPCTSDDGVWDGACYMKAVDPQPPKSEAVWQGNENGLIVTCTPYCNEANTDYGSQMGNPGVLCAVSVTRWVPALPGAPDPAVLAQRAVSQMQLRGIDVGIVPEEGPDRVGIVGMPQWMWVNEPAPNTFGPITRSASAGGATVTATAKVDKVVWDMGDGTSVTCVGAGTPYEDRFDIMESPDCGHRYTKQGKYEVTATSYWTVEWEGIGQTGTIPLDFTSTANIVMGEAQVITQ</sequence>
<dbReference type="SUPFAM" id="SSF49299">
    <property type="entry name" value="PKD domain"/>
    <property type="match status" value="1"/>
</dbReference>
<evidence type="ECO:0000313" key="3">
    <source>
        <dbReference type="EMBL" id="GAA4719588.1"/>
    </source>
</evidence>
<protein>
    <submittedName>
        <fullName evidence="3">ATP/GTP-binding protein</fullName>
    </submittedName>
</protein>
<organism evidence="3 4">
    <name type="scientific">Promicromonospora umidemergens</name>
    <dbReference type="NCBI Taxonomy" id="629679"/>
    <lineage>
        <taxon>Bacteria</taxon>
        <taxon>Bacillati</taxon>
        <taxon>Actinomycetota</taxon>
        <taxon>Actinomycetes</taxon>
        <taxon>Micrococcales</taxon>
        <taxon>Promicromonosporaceae</taxon>
        <taxon>Promicromonospora</taxon>
    </lineage>
</organism>
<feature type="signal peptide" evidence="1">
    <location>
        <begin position="1"/>
        <end position="23"/>
    </location>
</feature>
<accession>A0ABP8Y288</accession>
<gene>
    <name evidence="3" type="ORF">GCM10023198_49400</name>
</gene>
<feature type="chain" id="PRO_5046296999" evidence="1">
    <location>
        <begin position="24"/>
        <end position="315"/>
    </location>
</feature>
<feature type="domain" description="PKD" evidence="2">
    <location>
        <begin position="235"/>
        <end position="279"/>
    </location>
</feature>
<keyword evidence="1" id="KW-0732">Signal</keyword>
<dbReference type="Proteomes" id="UP001500843">
    <property type="component" value="Unassembled WGS sequence"/>
</dbReference>
<keyword evidence="4" id="KW-1185">Reference proteome</keyword>
<dbReference type="InterPro" id="IPR000601">
    <property type="entry name" value="PKD_dom"/>
</dbReference>
<name>A0ABP8Y288_9MICO</name>
<dbReference type="InterPro" id="IPR035986">
    <property type="entry name" value="PKD_dom_sf"/>
</dbReference>
<dbReference type="RefSeq" id="WP_253872339.1">
    <property type="nucleotide sequence ID" value="NZ_JAMTCT010000011.1"/>
</dbReference>
<evidence type="ECO:0000256" key="1">
    <source>
        <dbReference type="SAM" id="SignalP"/>
    </source>
</evidence>
<comment type="caution">
    <text evidence="3">The sequence shown here is derived from an EMBL/GenBank/DDBJ whole genome shotgun (WGS) entry which is preliminary data.</text>
</comment>
<dbReference type="PROSITE" id="PS50093">
    <property type="entry name" value="PKD"/>
    <property type="match status" value="1"/>
</dbReference>
<proteinExistence type="predicted"/>
<dbReference type="EMBL" id="BAABHM010000032">
    <property type="protein sequence ID" value="GAA4719588.1"/>
    <property type="molecule type" value="Genomic_DNA"/>
</dbReference>